<dbReference type="Proteomes" id="UP000789920">
    <property type="component" value="Unassembled WGS sequence"/>
</dbReference>
<gene>
    <name evidence="1" type="ORF">RPERSI_LOCUS18556</name>
</gene>
<comment type="caution">
    <text evidence="1">The sequence shown here is derived from an EMBL/GenBank/DDBJ whole genome shotgun (WGS) entry which is preliminary data.</text>
</comment>
<feature type="non-terminal residue" evidence="1">
    <location>
        <position position="1"/>
    </location>
</feature>
<proteinExistence type="predicted"/>
<accession>A0ACA9RC94</accession>
<reference evidence="1" key="1">
    <citation type="submission" date="2021-06" db="EMBL/GenBank/DDBJ databases">
        <authorList>
            <person name="Kallberg Y."/>
            <person name="Tangrot J."/>
            <person name="Rosling A."/>
        </authorList>
    </citation>
    <scope>NUCLEOTIDE SEQUENCE</scope>
    <source>
        <strain evidence="1">MA461A</strain>
    </source>
</reference>
<dbReference type="EMBL" id="CAJVQC010049394">
    <property type="protein sequence ID" value="CAG8787532.1"/>
    <property type="molecule type" value="Genomic_DNA"/>
</dbReference>
<name>A0ACA9RC94_9GLOM</name>
<evidence type="ECO:0000313" key="2">
    <source>
        <dbReference type="Proteomes" id="UP000789920"/>
    </source>
</evidence>
<feature type="non-terminal residue" evidence="1">
    <location>
        <position position="40"/>
    </location>
</feature>
<organism evidence="1 2">
    <name type="scientific">Racocetra persica</name>
    <dbReference type="NCBI Taxonomy" id="160502"/>
    <lineage>
        <taxon>Eukaryota</taxon>
        <taxon>Fungi</taxon>
        <taxon>Fungi incertae sedis</taxon>
        <taxon>Mucoromycota</taxon>
        <taxon>Glomeromycotina</taxon>
        <taxon>Glomeromycetes</taxon>
        <taxon>Diversisporales</taxon>
        <taxon>Gigasporaceae</taxon>
        <taxon>Racocetra</taxon>
    </lineage>
</organism>
<keyword evidence="2" id="KW-1185">Reference proteome</keyword>
<evidence type="ECO:0000313" key="1">
    <source>
        <dbReference type="EMBL" id="CAG8787532.1"/>
    </source>
</evidence>
<protein>
    <submittedName>
        <fullName evidence="1">27845_t:CDS:1</fullName>
    </submittedName>
</protein>
<sequence>HEALRKMHEEKTGKKDKFGFAKEALAAFAAAEAEKLIETK</sequence>